<comment type="caution">
    <text evidence="1">The sequence shown here is derived from an EMBL/GenBank/DDBJ whole genome shotgun (WGS) entry which is preliminary data.</text>
</comment>
<keyword evidence="2" id="KW-1185">Reference proteome</keyword>
<dbReference type="AlphaFoldDB" id="A0A9X2HDM3"/>
<protein>
    <submittedName>
        <fullName evidence="1">Uncharacterized protein</fullName>
    </submittedName>
</protein>
<organism evidence="1 2">
    <name type="scientific">Aurantimonas marianensis</name>
    <dbReference type="NCBI Taxonomy" id="2920428"/>
    <lineage>
        <taxon>Bacteria</taxon>
        <taxon>Pseudomonadati</taxon>
        <taxon>Pseudomonadota</taxon>
        <taxon>Alphaproteobacteria</taxon>
        <taxon>Hyphomicrobiales</taxon>
        <taxon>Aurantimonadaceae</taxon>
        <taxon>Aurantimonas</taxon>
    </lineage>
</organism>
<evidence type="ECO:0000313" key="1">
    <source>
        <dbReference type="EMBL" id="MCP3055669.1"/>
    </source>
</evidence>
<evidence type="ECO:0000313" key="2">
    <source>
        <dbReference type="Proteomes" id="UP001155220"/>
    </source>
</evidence>
<sequence length="167" mass="18956">MGKFMGEDDIYIDKFFELINLRFAPSLGTMPDDFGGIDEMVALQREFQIFKKGRSLRDSAAIMNLGGFWNQRAKNRWYSLLDNLKNHKSNFRDLNGDEAIVTALIENLGSGAPYPVFFKAHDLRDGNNLVLIVEADTPLFYIETKYLTISLPMQPRRAGEGPATMAR</sequence>
<dbReference type="RefSeq" id="WP_253964514.1">
    <property type="nucleotide sequence ID" value="NZ_JALHBS010000062.1"/>
</dbReference>
<reference evidence="1" key="1">
    <citation type="submission" date="2022-03" db="EMBL/GenBank/DDBJ databases">
        <title>Aurantimonas Liuensis sp. Nov., isolated from the hadal seawater of the Mariana Trench.</title>
        <authorList>
            <person name="Liu R."/>
        </authorList>
    </citation>
    <scope>NUCLEOTIDE SEQUENCE</scope>
    <source>
        <strain evidence="1">LRZ36</strain>
    </source>
</reference>
<name>A0A9X2HDM3_9HYPH</name>
<dbReference type="Proteomes" id="UP001155220">
    <property type="component" value="Unassembled WGS sequence"/>
</dbReference>
<gene>
    <name evidence="1" type="ORF">MJ956_11020</name>
</gene>
<proteinExistence type="predicted"/>
<accession>A0A9X2HDM3</accession>
<dbReference type="EMBL" id="JALHBS010000062">
    <property type="protein sequence ID" value="MCP3055669.1"/>
    <property type="molecule type" value="Genomic_DNA"/>
</dbReference>